<feature type="transmembrane region" description="Helical" evidence="7">
    <location>
        <begin position="127"/>
        <end position="147"/>
    </location>
</feature>
<feature type="transmembrane region" description="Helical" evidence="7">
    <location>
        <begin position="617"/>
        <end position="640"/>
    </location>
</feature>
<evidence type="ECO:0000256" key="1">
    <source>
        <dbReference type="ARBA" id="ARBA00004127"/>
    </source>
</evidence>
<gene>
    <name evidence="10" type="primary">mnhA1</name>
    <name evidence="10" type="ORF">BEI61_03422</name>
</gene>
<evidence type="ECO:0000256" key="2">
    <source>
        <dbReference type="ARBA" id="ARBA00008483"/>
    </source>
</evidence>
<feature type="domain" description="NADH-Ubiquinone oxidoreductase (complex I) chain 5 N-terminal" evidence="9">
    <location>
        <begin position="120"/>
        <end position="151"/>
    </location>
</feature>
<feature type="transmembrane region" description="Helical" evidence="7">
    <location>
        <begin position="324"/>
        <end position="346"/>
    </location>
</feature>
<keyword evidence="3 6" id="KW-0812">Transmembrane</keyword>
<evidence type="ECO:0000259" key="8">
    <source>
        <dbReference type="Pfam" id="PF00361"/>
    </source>
</evidence>
<protein>
    <submittedName>
        <fullName evidence="10">Na(+)/H(+) antiporter subunit A1</fullName>
    </submittedName>
</protein>
<dbReference type="GO" id="GO:0016020">
    <property type="term" value="C:membrane"/>
    <property type="evidence" value="ECO:0007669"/>
    <property type="project" value="UniProtKB-SubCell"/>
</dbReference>
<feature type="transmembrane region" description="Helical" evidence="7">
    <location>
        <begin position="455"/>
        <end position="475"/>
    </location>
</feature>
<feature type="transmembrane region" description="Helical" evidence="7">
    <location>
        <begin position="6"/>
        <end position="21"/>
    </location>
</feature>
<dbReference type="Pfam" id="PF00361">
    <property type="entry name" value="Proton_antipo_M"/>
    <property type="match status" value="1"/>
</dbReference>
<evidence type="ECO:0000256" key="3">
    <source>
        <dbReference type="ARBA" id="ARBA00022692"/>
    </source>
</evidence>
<dbReference type="Proteomes" id="UP000094067">
    <property type="component" value="Unassembled WGS sequence"/>
</dbReference>
<feature type="transmembrane region" description="Helical" evidence="7">
    <location>
        <begin position="378"/>
        <end position="401"/>
    </location>
</feature>
<comment type="subcellular location">
    <subcellularLocation>
        <location evidence="1">Endomembrane system</location>
        <topology evidence="1">Multi-pass membrane protein</topology>
    </subcellularLocation>
    <subcellularLocation>
        <location evidence="6">Membrane</location>
        <topology evidence="6">Multi-pass membrane protein</topology>
    </subcellularLocation>
</comment>
<dbReference type="PANTHER" id="PTHR43373:SF1">
    <property type="entry name" value="NA(+)_H(+) ANTIPORTER SUBUNIT A"/>
    <property type="match status" value="1"/>
</dbReference>
<name>A0A1E3AFL2_9FIRM</name>
<comment type="caution">
    <text evidence="10">The sequence shown here is derived from an EMBL/GenBank/DDBJ whole genome shotgun (WGS) entry which is preliminary data.</text>
</comment>
<evidence type="ECO:0000256" key="6">
    <source>
        <dbReference type="RuleBase" id="RU000320"/>
    </source>
</evidence>
<evidence type="ECO:0000256" key="5">
    <source>
        <dbReference type="ARBA" id="ARBA00023136"/>
    </source>
</evidence>
<sequence>MGIIGFLILFPFFAALIMSCMRKSGLIRRCVQFTLCGILVAAVIYFAVTSLISGETVSYLPHTHGIDMLMLVVEWGLVVLVFYYSFKFRKYYCALLSIVQTGLMTWLELTGRTEIPGNHIYADKLTIAMSLIIGIVGCLICVYALGYMKDYNRHHLDYKDRRYFFFGMLFLFLGAMMGLIFSSNLIWIYFFWEITSICSFLLIGYNQTDEAMENSFKALWMNLLGGLGFAVAIAYAAISLQVINIQDLVALAVSSDAKAGLALIPVVFLAFAGLTKSAQLPFSGWLLGAMVAPTPTSALLHSATMVKAGVYLLIRLAPAMEGNLAGTMVTTIGGFTFLVTSMLAISQDDGKKVLAYSTISNLGLITACAGVGMHEAVWAAILLMMFHAVSKSLMFLSVGAVENCTGSRNIEDMHGLIVKLPGLAYVMIIGIAGMFLAPFGMLISKWAALKAYVDSGSILLVIFLVFGSATTLFYWTKWLGTLVAVHHHSEQLTNVTKKSEWTSLISLSVIMVALCLTFPLVSTYLIEPFLMDMYHQYVPNLIGTGNLYIMIMMLCTILILPIAVRILTLGKKNKLVMSYMGGANAGDDRNFTDSFGEEKHMYLANWYMPDYFGENKLLLPSMVLAAGALIILMIMTIGGAL</sequence>
<feature type="transmembrane region" description="Helical" evidence="7">
    <location>
        <begin position="163"/>
        <end position="181"/>
    </location>
</feature>
<feature type="transmembrane region" description="Helical" evidence="7">
    <location>
        <begin position="353"/>
        <end position="372"/>
    </location>
</feature>
<keyword evidence="4 7" id="KW-1133">Transmembrane helix</keyword>
<dbReference type="AlphaFoldDB" id="A0A1E3AFL2"/>
<dbReference type="Pfam" id="PF00662">
    <property type="entry name" value="Proton_antipo_N"/>
    <property type="match status" value="1"/>
</dbReference>
<dbReference type="EMBL" id="MCGH01000002">
    <property type="protein sequence ID" value="ODM07532.1"/>
    <property type="molecule type" value="Genomic_DNA"/>
</dbReference>
<accession>A0A1E3AFL2</accession>
<keyword evidence="5 7" id="KW-0472">Membrane</keyword>
<feature type="transmembrane region" description="Helical" evidence="7">
    <location>
        <begin position="65"/>
        <end position="84"/>
    </location>
</feature>
<feature type="domain" description="NADH:quinone oxidoreductase/Mrp antiporter transmembrane" evidence="8">
    <location>
        <begin position="182"/>
        <end position="469"/>
    </location>
</feature>
<feature type="transmembrane region" description="Helical" evidence="7">
    <location>
        <begin position="218"/>
        <end position="238"/>
    </location>
</feature>
<dbReference type="InterPro" id="IPR050616">
    <property type="entry name" value="CPA3_Na-H_Antiporter_A"/>
</dbReference>
<feature type="transmembrane region" description="Helical" evidence="7">
    <location>
        <begin position="422"/>
        <end position="443"/>
    </location>
</feature>
<dbReference type="GO" id="GO:0012505">
    <property type="term" value="C:endomembrane system"/>
    <property type="evidence" value="ECO:0007669"/>
    <property type="project" value="UniProtKB-SubCell"/>
</dbReference>
<comment type="similarity">
    <text evidence="2">Belongs to the CPA3 antiporters (TC 2.A.63) subunit A family.</text>
</comment>
<evidence type="ECO:0000313" key="11">
    <source>
        <dbReference type="Proteomes" id="UP000094067"/>
    </source>
</evidence>
<organism evidence="10 11">
    <name type="scientific">Eisenbergiella tayi</name>
    <dbReference type="NCBI Taxonomy" id="1432052"/>
    <lineage>
        <taxon>Bacteria</taxon>
        <taxon>Bacillati</taxon>
        <taxon>Bacillota</taxon>
        <taxon>Clostridia</taxon>
        <taxon>Lachnospirales</taxon>
        <taxon>Lachnospiraceae</taxon>
        <taxon>Eisenbergiella</taxon>
    </lineage>
</organism>
<dbReference type="PRINTS" id="PR01434">
    <property type="entry name" value="NADHDHGNASE5"/>
</dbReference>
<feature type="transmembrane region" description="Helical" evidence="7">
    <location>
        <begin position="33"/>
        <end position="53"/>
    </location>
</feature>
<feature type="transmembrane region" description="Helical" evidence="7">
    <location>
        <begin position="282"/>
        <end position="304"/>
    </location>
</feature>
<dbReference type="InterPro" id="IPR001516">
    <property type="entry name" value="Proton_antipo_N"/>
</dbReference>
<evidence type="ECO:0000256" key="7">
    <source>
        <dbReference type="SAM" id="Phobius"/>
    </source>
</evidence>
<evidence type="ECO:0000256" key="4">
    <source>
        <dbReference type="ARBA" id="ARBA00022989"/>
    </source>
</evidence>
<reference evidence="10 11" key="1">
    <citation type="submission" date="2016-07" db="EMBL/GenBank/DDBJ databases">
        <title>Characterization of isolates of Eisenbergiella tayi derived from blood cultures, using whole genome sequencing.</title>
        <authorList>
            <person name="Burdz T."/>
            <person name="Wiebe D."/>
            <person name="Huynh C."/>
            <person name="Bernard K."/>
        </authorList>
    </citation>
    <scope>NUCLEOTIDE SEQUENCE [LARGE SCALE GENOMIC DNA]</scope>
    <source>
        <strain evidence="10 11">NML 110608</strain>
    </source>
</reference>
<dbReference type="PANTHER" id="PTHR43373">
    <property type="entry name" value="NA(+)/H(+) ANTIPORTER SUBUNIT"/>
    <property type="match status" value="1"/>
</dbReference>
<dbReference type="RefSeq" id="WP_069153157.1">
    <property type="nucleotide sequence ID" value="NZ_MCGH01000002.1"/>
</dbReference>
<dbReference type="PATRIC" id="fig|1432052.4.peg.3813"/>
<feature type="transmembrane region" description="Helical" evidence="7">
    <location>
        <begin position="91"/>
        <end position="107"/>
    </location>
</feature>
<evidence type="ECO:0000313" key="10">
    <source>
        <dbReference type="EMBL" id="ODM07532.1"/>
    </source>
</evidence>
<feature type="transmembrane region" description="Helical" evidence="7">
    <location>
        <begin position="546"/>
        <end position="567"/>
    </location>
</feature>
<dbReference type="InterPro" id="IPR001750">
    <property type="entry name" value="ND/Mrp_TM"/>
</dbReference>
<feature type="transmembrane region" description="Helical" evidence="7">
    <location>
        <begin position="258"/>
        <end position="275"/>
    </location>
</feature>
<feature type="transmembrane region" description="Helical" evidence="7">
    <location>
        <begin position="504"/>
        <end position="526"/>
    </location>
</feature>
<feature type="transmembrane region" description="Helical" evidence="7">
    <location>
        <begin position="187"/>
        <end position="206"/>
    </location>
</feature>
<proteinExistence type="inferred from homology"/>
<evidence type="ECO:0000259" key="9">
    <source>
        <dbReference type="Pfam" id="PF00662"/>
    </source>
</evidence>